<dbReference type="RefSeq" id="WP_163494297.1">
    <property type="nucleotide sequence ID" value="NZ_CP048711.1"/>
</dbReference>
<dbReference type="PANTHER" id="PTHR46865:SF2">
    <property type="entry name" value="MONOOXYGENASE"/>
    <property type="match status" value="1"/>
</dbReference>
<gene>
    <name evidence="2" type="ORF">G3T16_06195</name>
</gene>
<protein>
    <submittedName>
        <fullName evidence="2">FAD-dependent oxidoreductase</fullName>
    </submittedName>
</protein>
<reference evidence="2 3" key="1">
    <citation type="submission" date="2020-02" db="EMBL/GenBank/DDBJ databases">
        <title>Genome sequencing for Kineobactrum sp. M2.</title>
        <authorList>
            <person name="Park S.-J."/>
        </authorList>
    </citation>
    <scope>NUCLEOTIDE SEQUENCE [LARGE SCALE GENOMIC DNA]</scope>
    <source>
        <strain evidence="2 3">M2</strain>
    </source>
</reference>
<dbReference type="InterPro" id="IPR051704">
    <property type="entry name" value="FAD_aromatic-hydroxylase"/>
</dbReference>
<evidence type="ECO:0000313" key="2">
    <source>
        <dbReference type="EMBL" id="QIB65050.1"/>
    </source>
</evidence>
<dbReference type="GO" id="GO:0071949">
    <property type="term" value="F:FAD binding"/>
    <property type="evidence" value="ECO:0007669"/>
    <property type="project" value="InterPro"/>
</dbReference>
<dbReference type="AlphaFoldDB" id="A0A6C0TZ02"/>
<proteinExistence type="predicted"/>
<sequence length="407" mass="44537">MTSSQARKILISGASIAGPTLGYWLEKSGFDVTLVERSDAVRAGGYAIDIRGPAVDVVERMGILPPLREAHIRTRKFTFLSPSGRKVGSIKPVDLMGAEEGRDIELPRGHLTSLLYDLTRDKVKYIFGDCICSISDGDSGVDVEFKSGSKERFDVVVAADGLHSATREMVFGPESLFSRYLGFCFAICTLPDLHGLSREAVLYNKPGKLAMLYAAGEAPPLGGVIVVKRPAPTREELEDIEQQREFMASSISGDSNMVSKLIPALVEDEGFYFDTMMQIRMPSWSSGRVAVVGDAAYAPSFFSGQGTSLALVGAYMLAGELARHDNHSEAFQAYERTVRPFVEKNQAVAKDGGETMVPDSALKLWLRNRMIQLAPLLNRFGLISRGPRKAYTALTLPDYEGPQREHS</sequence>
<evidence type="ECO:0000259" key="1">
    <source>
        <dbReference type="Pfam" id="PF01494"/>
    </source>
</evidence>
<dbReference type="EMBL" id="CP048711">
    <property type="protein sequence ID" value="QIB65050.1"/>
    <property type="molecule type" value="Genomic_DNA"/>
</dbReference>
<dbReference type="PRINTS" id="PR00420">
    <property type="entry name" value="RNGMNOXGNASE"/>
</dbReference>
<dbReference type="Gene3D" id="3.50.50.60">
    <property type="entry name" value="FAD/NAD(P)-binding domain"/>
    <property type="match status" value="1"/>
</dbReference>
<evidence type="ECO:0000313" key="3">
    <source>
        <dbReference type="Proteomes" id="UP000477680"/>
    </source>
</evidence>
<dbReference type="InterPro" id="IPR036188">
    <property type="entry name" value="FAD/NAD-bd_sf"/>
</dbReference>
<dbReference type="InterPro" id="IPR002938">
    <property type="entry name" value="FAD-bd"/>
</dbReference>
<organism evidence="2 3">
    <name type="scientific">Kineobactrum salinum</name>
    <dbReference type="NCBI Taxonomy" id="2708301"/>
    <lineage>
        <taxon>Bacteria</taxon>
        <taxon>Pseudomonadati</taxon>
        <taxon>Pseudomonadota</taxon>
        <taxon>Gammaproteobacteria</taxon>
        <taxon>Cellvibrionales</taxon>
        <taxon>Halieaceae</taxon>
        <taxon>Kineobactrum</taxon>
    </lineage>
</organism>
<dbReference type="KEGG" id="kim:G3T16_06195"/>
<name>A0A6C0TZ02_9GAMM</name>
<feature type="domain" description="FAD-binding" evidence="1">
    <location>
        <begin position="8"/>
        <end position="345"/>
    </location>
</feature>
<dbReference type="PANTHER" id="PTHR46865">
    <property type="entry name" value="OXIDOREDUCTASE-RELATED"/>
    <property type="match status" value="1"/>
</dbReference>
<dbReference type="Gene3D" id="3.30.9.10">
    <property type="entry name" value="D-Amino Acid Oxidase, subunit A, domain 2"/>
    <property type="match status" value="1"/>
</dbReference>
<dbReference type="Proteomes" id="UP000477680">
    <property type="component" value="Chromosome"/>
</dbReference>
<dbReference type="SUPFAM" id="SSF51905">
    <property type="entry name" value="FAD/NAD(P)-binding domain"/>
    <property type="match status" value="1"/>
</dbReference>
<dbReference type="Pfam" id="PF01494">
    <property type="entry name" value="FAD_binding_3"/>
    <property type="match status" value="1"/>
</dbReference>
<accession>A0A6C0TZ02</accession>
<keyword evidence="3" id="KW-1185">Reference proteome</keyword>